<evidence type="ECO:0000256" key="6">
    <source>
        <dbReference type="ARBA" id="ARBA00023242"/>
    </source>
</evidence>
<evidence type="ECO:0000256" key="3">
    <source>
        <dbReference type="ARBA" id="ARBA00023015"/>
    </source>
</evidence>
<evidence type="ECO:0000256" key="7">
    <source>
        <dbReference type="SAM" id="MobiDB-lite"/>
    </source>
</evidence>
<evidence type="ECO:0000256" key="4">
    <source>
        <dbReference type="ARBA" id="ARBA00023125"/>
    </source>
</evidence>
<comment type="similarity">
    <text evidence="2">Belongs to the bZIP family.</text>
</comment>
<dbReference type="PROSITE" id="PS00036">
    <property type="entry name" value="BZIP_BASIC"/>
    <property type="match status" value="1"/>
</dbReference>
<dbReference type="Proteomes" id="UP000036681">
    <property type="component" value="Unplaced"/>
</dbReference>
<reference evidence="10" key="1">
    <citation type="submission" date="2017-02" db="UniProtKB">
        <authorList>
            <consortium name="WormBaseParasite"/>
        </authorList>
    </citation>
    <scope>IDENTIFICATION</scope>
</reference>
<dbReference type="PANTHER" id="PTHR13044:SF14">
    <property type="entry name" value="CRYPTOCEPHAL, ISOFORM A"/>
    <property type="match status" value="1"/>
</dbReference>
<comment type="subcellular location">
    <subcellularLocation>
        <location evidence="1">Nucleus</location>
    </subcellularLocation>
</comment>
<dbReference type="SUPFAM" id="SSF57959">
    <property type="entry name" value="Leucine zipper domain"/>
    <property type="match status" value="1"/>
</dbReference>
<evidence type="ECO:0000256" key="1">
    <source>
        <dbReference type="ARBA" id="ARBA00004123"/>
    </source>
</evidence>
<keyword evidence="3" id="KW-0805">Transcription regulation</keyword>
<feature type="region of interest" description="Disordered" evidence="7">
    <location>
        <begin position="119"/>
        <end position="139"/>
    </location>
</feature>
<dbReference type="Gene3D" id="1.20.5.170">
    <property type="match status" value="1"/>
</dbReference>
<keyword evidence="4" id="KW-0238">DNA-binding</keyword>
<evidence type="ECO:0000313" key="10">
    <source>
        <dbReference type="WBParaSite" id="ALUE_0000288601-mRNA-1"/>
    </source>
</evidence>
<dbReference type="SMART" id="SM00338">
    <property type="entry name" value="BRLZ"/>
    <property type="match status" value="1"/>
</dbReference>
<evidence type="ECO:0000259" key="8">
    <source>
        <dbReference type="PROSITE" id="PS50217"/>
    </source>
</evidence>
<keyword evidence="6" id="KW-0539">Nucleus</keyword>
<evidence type="ECO:0000313" key="9">
    <source>
        <dbReference type="Proteomes" id="UP000036681"/>
    </source>
</evidence>
<protein>
    <submittedName>
        <fullName evidence="10">BZIP domain-containing protein</fullName>
    </submittedName>
</protein>
<dbReference type="PROSITE" id="PS50217">
    <property type="entry name" value="BZIP"/>
    <property type="match status" value="1"/>
</dbReference>
<proteinExistence type="inferred from homology"/>
<feature type="domain" description="BZIP" evidence="8">
    <location>
        <begin position="198"/>
        <end position="257"/>
    </location>
</feature>
<accession>A0A0M3HMT7</accession>
<dbReference type="AlphaFoldDB" id="A0A0M3HMT7"/>
<dbReference type="Pfam" id="PF00170">
    <property type="entry name" value="bZIP_1"/>
    <property type="match status" value="1"/>
</dbReference>
<evidence type="ECO:0000256" key="2">
    <source>
        <dbReference type="ARBA" id="ARBA00007163"/>
    </source>
</evidence>
<dbReference type="InterPro" id="IPR004827">
    <property type="entry name" value="bZIP"/>
</dbReference>
<keyword evidence="9" id="KW-1185">Reference proteome</keyword>
<dbReference type="GO" id="GO:0000977">
    <property type="term" value="F:RNA polymerase II transcription regulatory region sequence-specific DNA binding"/>
    <property type="evidence" value="ECO:0007669"/>
    <property type="project" value="TreeGrafter"/>
</dbReference>
<dbReference type="GO" id="GO:0005634">
    <property type="term" value="C:nucleus"/>
    <property type="evidence" value="ECO:0007669"/>
    <property type="project" value="UniProtKB-SubCell"/>
</dbReference>
<name>A0A0M3HMT7_ASCLU</name>
<dbReference type="WBParaSite" id="ALUE_0000288601-mRNA-1">
    <property type="protein sequence ID" value="ALUE_0000288601-mRNA-1"/>
    <property type="gene ID" value="ALUE_0000288601"/>
</dbReference>
<evidence type="ECO:0000256" key="5">
    <source>
        <dbReference type="ARBA" id="ARBA00023163"/>
    </source>
</evidence>
<dbReference type="InterPro" id="IPR046347">
    <property type="entry name" value="bZIP_sf"/>
</dbReference>
<organism evidence="9 10">
    <name type="scientific">Ascaris lumbricoides</name>
    <name type="common">Giant roundworm</name>
    <dbReference type="NCBI Taxonomy" id="6252"/>
    <lineage>
        <taxon>Eukaryota</taxon>
        <taxon>Metazoa</taxon>
        <taxon>Ecdysozoa</taxon>
        <taxon>Nematoda</taxon>
        <taxon>Chromadorea</taxon>
        <taxon>Rhabditida</taxon>
        <taxon>Spirurina</taxon>
        <taxon>Ascaridomorpha</taxon>
        <taxon>Ascaridoidea</taxon>
        <taxon>Ascarididae</taxon>
        <taxon>Ascaris</taxon>
    </lineage>
</organism>
<keyword evidence="5" id="KW-0804">Transcription</keyword>
<sequence>MAAENKCGVVIAVMPCAAMVTAQQRLKRINYRRTYGARAFHVAIASQFDVALWRCQSMMHTSVHTEAHLVRTRTRRPLRVVFVETNDGICNDFLIFPNVIQNSSLYAPQTPTYITDEYGGAGDEQQLSGRNSEYEGSVRGHSPEQIFEEIVRECEEIERRSSSSPTDSSLSKGYNFFIELLAQTFQDHPPLAISRVSEKKKAQNRAAATRYRERKKRERELAKQNVLELETYNAMLRARVTEIQKEISYLHNLMEEVRSRSC</sequence>
<dbReference type="PANTHER" id="PTHR13044">
    <property type="entry name" value="ACTIVATING TRANSCRIPTION FACTOR ATF 4/5"/>
    <property type="match status" value="1"/>
</dbReference>
<dbReference type="GO" id="GO:0001228">
    <property type="term" value="F:DNA-binding transcription activator activity, RNA polymerase II-specific"/>
    <property type="evidence" value="ECO:0007669"/>
    <property type="project" value="TreeGrafter"/>
</dbReference>